<dbReference type="Pfam" id="PF02470">
    <property type="entry name" value="MlaD"/>
    <property type="match status" value="1"/>
</dbReference>
<evidence type="ECO:0000259" key="2">
    <source>
        <dbReference type="Pfam" id="PF11887"/>
    </source>
</evidence>
<protein>
    <submittedName>
        <fullName evidence="3">Phospholipid/cholesterol/gamma-HCH transport system substrate-binding protein</fullName>
    </submittedName>
</protein>
<accession>A0A3D9SPH0</accession>
<gene>
    <name evidence="3" type="ORF">DFJ69_3283</name>
</gene>
<keyword evidence="4" id="KW-1185">Reference proteome</keyword>
<evidence type="ECO:0000313" key="4">
    <source>
        <dbReference type="Proteomes" id="UP000256661"/>
    </source>
</evidence>
<proteinExistence type="predicted"/>
<feature type="domain" description="Mce/MlaD" evidence="1">
    <location>
        <begin position="40"/>
        <end position="115"/>
    </location>
</feature>
<dbReference type="PANTHER" id="PTHR33371:SF17">
    <property type="entry name" value="MCE-FAMILY PROTEIN MCE1B"/>
    <property type="match status" value="1"/>
</dbReference>
<reference evidence="3 4" key="1">
    <citation type="submission" date="2018-08" db="EMBL/GenBank/DDBJ databases">
        <title>Sequencing the genomes of 1000 actinobacteria strains.</title>
        <authorList>
            <person name="Klenk H.-P."/>
        </authorList>
    </citation>
    <scope>NUCLEOTIDE SEQUENCE [LARGE SCALE GENOMIC DNA]</scope>
    <source>
        <strain evidence="3 4">DSM 43927</strain>
    </source>
</reference>
<feature type="domain" description="Mammalian cell entry C-terminal" evidence="2">
    <location>
        <begin position="121"/>
        <end position="315"/>
    </location>
</feature>
<dbReference type="InterPro" id="IPR052336">
    <property type="entry name" value="MlaD_Phospholipid_Transporter"/>
</dbReference>
<evidence type="ECO:0000259" key="1">
    <source>
        <dbReference type="Pfam" id="PF02470"/>
    </source>
</evidence>
<evidence type="ECO:0000313" key="3">
    <source>
        <dbReference type="EMBL" id="REE97808.1"/>
    </source>
</evidence>
<dbReference type="NCBIfam" id="TIGR00996">
    <property type="entry name" value="Mtu_fam_mce"/>
    <property type="match status" value="1"/>
</dbReference>
<dbReference type="InterPro" id="IPR024516">
    <property type="entry name" value="Mce_C"/>
</dbReference>
<dbReference type="Proteomes" id="UP000256661">
    <property type="component" value="Unassembled WGS sequence"/>
</dbReference>
<dbReference type="RefSeq" id="WP_116023279.1">
    <property type="nucleotide sequence ID" value="NZ_QTTT01000001.1"/>
</dbReference>
<dbReference type="AlphaFoldDB" id="A0A3D9SPH0"/>
<dbReference type="OrthoDB" id="338143at2"/>
<dbReference type="GO" id="GO:0005576">
    <property type="term" value="C:extracellular region"/>
    <property type="evidence" value="ECO:0007669"/>
    <property type="project" value="TreeGrafter"/>
</dbReference>
<dbReference type="PANTHER" id="PTHR33371">
    <property type="entry name" value="INTERMEMBRANE PHOSPHOLIPID TRANSPORT SYSTEM BINDING PROTEIN MLAD-RELATED"/>
    <property type="match status" value="1"/>
</dbReference>
<dbReference type="InterPro" id="IPR003399">
    <property type="entry name" value="Mce/MlaD"/>
</dbReference>
<name>A0A3D9SPH0_9ACTN</name>
<comment type="caution">
    <text evidence="3">The sequence shown here is derived from an EMBL/GenBank/DDBJ whole genome shotgun (WGS) entry which is preliminary data.</text>
</comment>
<dbReference type="GO" id="GO:0051701">
    <property type="term" value="P:biological process involved in interaction with host"/>
    <property type="evidence" value="ECO:0007669"/>
    <property type="project" value="TreeGrafter"/>
</dbReference>
<organism evidence="3 4">
    <name type="scientific">Thermomonospora umbrina</name>
    <dbReference type="NCBI Taxonomy" id="111806"/>
    <lineage>
        <taxon>Bacteria</taxon>
        <taxon>Bacillati</taxon>
        <taxon>Actinomycetota</taxon>
        <taxon>Actinomycetes</taxon>
        <taxon>Streptosporangiales</taxon>
        <taxon>Thermomonosporaceae</taxon>
        <taxon>Thermomonospora</taxon>
    </lineage>
</organism>
<dbReference type="Pfam" id="PF11887">
    <property type="entry name" value="Mce4_CUP1"/>
    <property type="match status" value="1"/>
</dbReference>
<dbReference type="InterPro" id="IPR005693">
    <property type="entry name" value="Mce"/>
</dbReference>
<dbReference type="EMBL" id="QTTT01000001">
    <property type="protein sequence ID" value="REE97808.1"/>
    <property type="molecule type" value="Genomic_DNA"/>
</dbReference>
<sequence length="347" mass="37049">MSAQSTTGPLIKSLLFVAGTLMATMILAVSIAQTNVGDTASYRARFTDASGLRKGDSVRIAGVEIGKVDSVGVADRRVALVKFSIERDRRLPASATATIKYVNLVGQRYVELAQGTGQTGVLRPGSTIPVERTQPALDLTELFNGFQPLLQALSPNDVNKLATSIVQVFQGEGTTIDGLVATIGSLTTTVAGKDKVIDQVIGNLNIFLDTVNSRQAQVVDLVTTMSRLVSGLSADRQAIGNAVTALDDLSNTTADLLNVGREPLRKDIDQIGRLSKNLAAHSGTVEKFLKLLPVKTEAIGRLGSYGSWMNLYLCEARLEGDVSYKKYEGETQLPKPTGIPLTAKRCK</sequence>